<dbReference type="AlphaFoldDB" id="A0A1U7LHJ9"/>
<keyword evidence="8" id="KW-1185">Reference proteome</keyword>
<evidence type="ECO:0000313" key="8">
    <source>
        <dbReference type="Proteomes" id="UP000186594"/>
    </source>
</evidence>
<keyword evidence="2 4" id="KW-0863">Zinc-finger</keyword>
<evidence type="ECO:0000256" key="2">
    <source>
        <dbReference type="ARBA" id="ARBA00022771"/>
    </source>
</evidence>
<dbReference type="PROSITE" id="PS50157">
    <property type="entry name" value="ZINC_FINGER_C2H2_2"/>
    <property type="match status" value="1"/>
</dbReference>
<keyword evidence="3" id="KW-0862">Zinc</keyword>
<dbReference type="GO" id="GO:0008270">
    <property type="term" value="F:zinc ion binding"/>
    <property type="evidence" value="ECO:0007669"/>
    <property type="project" value="UniProtKB-KW"/>
</dbReference>
<organism evidence="7 8">
    <name type="scientific">Neolecta irregularis (strain DAH-3)</name>
    <dbReference type="NCBI Taxonomy" id="1198029"/>
    <lineage>
        <taxon>Eukaryota</taxon>
        <taxon>Fungi</taxon>
        <taxon>Dikarya</taxon>
        <taxon>Ascomycota</taxon>
        <taxon>Taphrinomycotina</taxon>
        <taxon>Neolectales</taxon>
        <taxon>Neolectaceae</taxon>
        <taxon>Neolecta</taxon>
    </lineage>
</organism>
<evidence type="ECO:0000256" key="5">
    <source>
        <dbReference type="SAM" id="MobiDB-lite"/>
    </source>
</evidence>
<dbReference type="PROSITE" id="PS00028">
    <property type="entry name" value="ZINC_FINGER_C2H2_1"/>
    <property type="match status" value="1"/>
</dbReference>
<feature type="compositionally biased region" description="Basic and acidic residues" evidence="5">
    <location>
        <begin position="49"/>
        <end position="76"/>
    </location>
</feature>
<name>A0A1U7LHJ9_NEOID</name>
<dbReference type="PANTHER" id="PTHR47251">
    <property type="entry name" value="FINGER DOMAIN PROTEIN, PUTATIVE (AFU_ORTHOLOGUE AFUA_3G04180)-RELATED"/>
    <property type="match status" value="1"/>
</dbReference>
<dbReference type="OrthoDB" id="4822at2759"/>
<feature type="region of interest" description="Disordered" evidence="5">
    <location>
        <begin position="48"/>
        <end position="157"/>
    </location>
</feature>
<evidence type="ECO:0000259" key="6">
    <source>
        <dbReference type="PROSITE" id="PS50157"/>
    </source>
</evidence>
<gene>
    <name evidence="7" type="ORF">NEOLI_003492</name>
</gene>
<dbReference type="STRING" id="1198029.A0A1U7LHJ9"/>
<feature type="domain" description="C2H2-type" evidence="6">
    <location>
        <begin position="17"/>
        <end position="46"/>
    </location>
</feature>
<dbReference type="Proteomes" id="UP000186594">
    <property type="component" value="Unassembled WGS sequence"/>
</dbReference>
<accession>A0A1U7LHJ9</accession>
<dbReference type="EMBL" id="LXFE01003860">
    <property type="protein sequence ID" value="OLL22136.1"/>
    <property type="molecule type" value="Genomic_DNA"/>
</dbReference>
<dbReference type="Gene3D" id="3.30.160.60">
    <property type="entry name" value="Classic Zinc Finger"/>
    <property type="match status" value="1"/>
</dbReference>
<dbReference type="InterPro" id="IPR022755">
    <property type="entry name" value="Znf_C2H2_jaz"/>
</dbReference>
<evidence type="ECO:0000256" key="3">
    <source>
        <dbReference type="ARBA" id="ARBA00022833"/>
    </source>
</evidence>
<keyword evidence="1" id="KW-0479">Metal-binding</keyword>
<dbReference type="InterPro" id="IPR013087">
    <property type="entry name" value="Znf_C2H2_type"/>
</dbReference>
<dbReference type="SUPFAM" id="SSF57667">
    <property type="entry name" value="beta-beta-alpha zinc fingers"/>
    <property type="match status" value="1"/>
</dbReference>
<reference evidence="7 8" key="1">
    <citation type="submission" date="2016-04" db="EMBL/GenBank/DDBJ databases">
        <title>Evolutionary innovation and constraint leading to complex multicellularity in the Ascomycota.</title>
        <authorList>
            <person name="Cisse O."/>
            <person name="Nguyen A."/>
            <person name="Hewitt D.A."/>
            <person name="Jedd G."/>
            <person name="Stajich J.E."/>
        </authorList>
    </citation>
    <scope>NUCLEOTIDE SEQUENCE [LARGE SCALE GENOMIC DNA]</scope>
    <source>
        <strain evidence="7 8">DAH-3</strain>
    </source>
</reference>
<evidence type="ECO:0000256" key="1">
    <source>
        <dbReference type="ARBA" id="ARBA00022723"/>
    </source>
</evidence>
<dbReference type="Pfam" id="PF12171">
    <property type="entry name" value="zf-C2H2_jaz"/>
    <property type="match status" value="1"/>
</dbReference>
<sequence>MSVNPRTEAARQALAAFYCELCDKKYARAGQFEGHLSSYDHQHKKRFKEMREMQRDPSDAARRKERERIREEKELNRITGGKASINIRPITIKPITEPKPPTVKRGFKNAFGDDDDDDGLEATPVKITNEAVTSSSIGKHSVKQAKDEPYDPEYPTA</sequence>
<evidence type="ECO:0000256" key="4">
    <source>
        <dbReference type="PROSITE-ProRule" id="PRU00042"/>
    </source>
</evidence>
<protein>
    <submittedName>
        <fullName evidence="7">Zinc finger protein 804A</fullName>
    </submittedName>
</protein>
<dbReference type="PANTHER" id="PTHR47251:SF1">
    <property type="entry name" value="FINGER DOMAIN PROTEIN, PUTATIVE (AFU_ORTHOLOGUE AFUA_3G04180)-RELATED"/>
    <property type="match status" value="1"/>
</dbReference>
<evidence type="ECO:0000313" key="7">
    <source>
        <dbReference type="EMBL" id="OLL22136.1"/>
    </source>
</evidence>
<comment type="caution">
    <text evidence="7">The sequence shown here is derived from an EMBL/GenBank/DDBJ whole genome shotgun (WGS) entry which is preliminary data.</text>
</comment>
<proteinExistence type="predicted"/>
<dbReference type="InterPro" id="IPR036236">
    <property type="entry name" value="Znf_C2H2_sf"/>
</dbReference>